<feature type="transmembrane region" description="Helical" evidence="1">
    <location>
        <begin position="766"/>
        <end position="786"/>
    </location>
</feature>
<evidence type="ECO:0000313" key="3">
    <source>
        <dbReference type="Proteomes" id="UP000587586"/>
    </source>
</evidence>
<feature type="transmembrane region" description="Helical" evidence="1">
    <location>
        <begin position="24"/>
        <end position="44"/>
    </location>
</feature>
<evidence type="ECO:0000256" key="1">
    <source>
        <dbReference type="SAM" id="Phobius"/>
    </source>
</evidence>
<feature type="transmembrane region" description="Helical" evidence="1">
    <location>
        <begin position="479"/>
        <end position="499"/>
    </location>
</feature>
<gene>
    <name evidence="2" type="ORF">GMLC_39870</name>
</gene>
<organism evidence="2 3">
    <name type="scientific">Geomonas limicola</name>
    <dbReference type="NCBI Taxonomy" id="2740186"/>
    <lineage>
        <taxon>Bacteria</taxon>
        <taxon>Pseudomonadati</taxon>
        <taxon>Thermodesulfobacteriota</taxon>
        <taxon>Desulfuromonadia</taxon>
        <taxon>Geobacterales</taxon>
        <taxon>Geobacteraceae</taxon>
        <taxon>Geomonas</taxon>
    </lineage>
</organism>
<dbReference type="Proteomes" id="UP000587586">
    <property type="component" value="Unassembled WGS sequence"/>
</dbReference>
<feature type="transmembrane region" description="Helical" evidence="1">
    <location>
        <begin position="452"/>
        <end position="472"/>
    </location>
</feature>
<dbReference type="RefSeq" id="WP_183363029.1">
    <property type="nucleotide sequence ID" value="NZ_BLXZ01000010.1"/>
</dbReference>
<evidence type="ECO:0008006" key="4">
    <source>
        <dbReference type="Google" id="ProtNLM"/>
    </source>
</evidence>
<feature type="transmembrane region" description="Helical" evidence="1">
    <location>
        <begin position="231"/>
        <end position="252"/>
    </location>
</feature>
<feature type="transmembrane region" description="Helical" evidence="1">
    <location>
        <begin position="338"/>
        <end position="357"/>
    </location>
</feature>
<dbReference type="PANTHER" id="PTHR38454">
    <property type="entry name" value="INTEGRAL MEMBRANE PROTEIN-RELATED"/>
    <property type="match status" value="1"/>
</dbReference>
<sequence length="791" mass="84531">MQRESTRLSDPGTPLAAPRTTRSAFLWAAAIVAGVLSPAALYLLSGYTLSWRDTSKLFQPIRPTVVDALRSYHLPLWNPHEILGIPLFAQMMHGVLHPVSLLGAYLFPHAGMDALILCYFALSALGAALLSRVLGAPLAAAAIAGLGYGLSGYVQGLSSNVQYLCAAATAPWLLAALRRAGEGRRFGAVTVAAATCALWFSGDPQWSIVALLLGLALAVEAGGLRSLPRSALGIAVGTALAAVQLIPTLAFLRETSRGVQLDPFDRLQWALAPWRVVEFLAPGFFGSPNLGTTKWPVFVWLGGMSRPGLEMPFLPSVYLGAVLLLLALAGLRQKRLTLLLGGASLVLLWLALGFNGGAEQLLHHLPVWGKFRYAEKMVGPLTLCVAVLASLGAQRVSVNPEKRWAVLAGALGGLALLGALLFWRWNSFDAQFETLAAQQGALQAGQNLSTGLLHAGLSLFACAGLIVAALRWPRLRAQLCPLFAALIFLESSLAAPLALHAGVPGVCDNAPLAAIKRDNEPTRIATPMEENYHYPRGLDALDAQVGGQSHMGSPSYNVASGIDQISTYTGLRPRRFDSLISALNGTFGPRSLLALRRYAVTHMVIKNPHSPEETEIAIAASEGGTRVLDNTDWDFSVWKVPHRPWAGFAGQLLAAPSEEAALQGLLANIGASSGAVVVEGASSLPGIIGAGRLLNSVRTENNLRIEAETAQDGVLVVNDAFWPGWQARLDGREVPIWRADCVVRAVPWRSGRHVLEMKYDPPEVKIGWFVTLAGVLAFITTLALGWRHKRN</sequence>
<keyword evidence="1" id="KW-1133">Transmembrane helix</keyword>
<keyword evidence="1" id="KW-0472">Membrane</keyword>
<name>A0A6V8NCQ2_9BACT</name>
<protein>
    <recommendedName>
        <fullName evidence="4">YfhO family protein</fullName>
    </recommendedName>
</protein>
<feature type="transmembrane region" description="Helical" evidence="1">
    <location>
        <begin position="377"/>
        <end position="393"/>
    </location>
</feature>
<dbReference type="PANTHER" id="PTHR38454:SF1">
    <property type="entry name" value="INTEGRAL MEMBRANE PROTEIN"/>
    <property type="match status" value="1"/>
</dbReference>
<evidence type="ECO:0000313" key="2">
    <source>
        <dbReference type="EMBL" id="GFO70408.1"/>
    </source>
</evidence>
<feature type="transmembrane region" description="Helical" evidence="1">
    <location>
        <begin position="206"/>
        <end position="224"/>
    </location>
</feature>
<keyword evidence="3" id="KW-1185">Reference proteome</keyword>
<dbReference type="AlphaFoldDB" id="A0A6V8NCQ2"/>
<feature type="transmembrane region" description="Helical" evidence="1">
    <location>
        <begin position="405"/>
        <end position="425"/>
    </location>
</feature>
<dbReference type="EMBL" id="BLXZ01000010">
    <property type="protein sequence ID" value="GFO70408.1"/>
    <property type="molecule type" value="Genomic_DNA"/>
</dbReference>
<keyword evidence="1" id="KW-0812">Transmembrane</keyword>
<feature type="transmembrane region" description="Helical" evidence="1">
    <location>
        <begin position="313"/>
        <end position="331"/>
    </location>
</feature>
<reference evidence="3" key="1">
    <citation type="submission" date="2020-06" db="EMBL/GenBank/DDBJ databases">
        <title>Draft genomic sequecing of Geomonas sp. Red745.</title>
        <authorList>
            <person name="Itoh H."/>
            <person name="Xu Z.X."/>
            <person name="Ushijima N."/>
            <person name="Masuda Y."/>
            <person name="Shiratori Y."/>
            <person name="Senoo K."/>
        </authorList>
    </citation>
    <scope>NUCLEOTIDE SEQUENCE [LARGE SCALE GENOMIC DNA]</scope>
    <source>
        <strain evidence="3">Red745</strain>
    </source>
</reference>
<dbReference type="InterPro" id="IPR018580">
    <property type="entry name" value="Uncharacterised_YfhO"/>
</dbReference>
<feature type="transmembrane region" description="Helical" evidence="1">
    <location>
        <begin position="119"/>
        <end position="148"/>
    </location>
</feature>
<accession>A0A6V8NCQ2</accession>
<proteinExistence type="predicted"/>
<comment type="caution">
    <text evidence="2">The sequence shown here is derived from an EMBL/GenBank/DDBJ whole genome shotgun (WGS) entry which is preliminary data.</text>
</comment>